<dbReference type="InterPro" id="IPR052276">
    <property type="entry name" value="Diphthamide-biosynth_chaperone"/>
</dbReference>
<feature type="domain" description="J" evidence="1">
    <location>
        <begin position="69"/>
        <end position="139"/>
    </location>
</feature>
<dbReference type="PROSITE" id="PS00636">
    <property type="entry name" value="DNAJ_1"/>
    <property type="match status" value="1"/>
</dbReference>
<dbReference type="Pfam" id="PF00226">
    <property type="entry name" value="DnaJ"/>
    <property type="match status" value="1"/>
</dbReference>
<evidence type="ECO:0000259" key="1">
    <source>
        <dbReference type="PROSITE" id="PS50076"/>
    </source>
</evidence>
<dbReference type="PROSITE" id="PS50076">
    <property type="entry name" value="DNAJ_2"/>
    <property type="match status" value="1"/>
</dbReference>
<dbReference type="PANTHER" id="PTHR44240">
    <property type="entry name" value="DNAJ DOMAIN (PROKARYOTIC HEAT SHOCK PROTEIN)-RELATED"/>
    <property type="match status" value="1"/>
</dbReference>
<gene>
    <name evidence="2" type="ORF">Dsin_003690</name>
</gene>
<reference evidence="2" key="1">
    <citation type="journal article" date="2023" name="Plant J.">
        <title>Genome sequences and population genomics provide insights into the demographic history, inbreeding, and mutation load of two 'living fossil' tree species of Dipteronia.</title>
        <authorList>
            <person name="Feng Y."/>
            <person name="Comes H.P."/>
            <person name="Chen J."/>
            <person name="Zhu S."/>
            <person name="Lu R."/>
            <person name="Zhang X."/>
            <person name="Li P."/>
            <person name="Qiu J."/>
            <person name="Olsen K.M."/>
            <person name="Qiu Y."/>
        </authorList>
    </citation>
    <scope>NUCLEOTIDE SEQUENCE</scope>
    <source>
        <strain evidence="2">NBL</strain>
    </source>
</reference>
<name>A0AAE0B9E5_9ROSI</name>
<accession>A0AAE0B9E5</accession>
<evidence type="ECO:0000313" key="2">
    <source>
        <dbReference type="EMBL" id="KAK3231809.1"/>
    </source>
</evidence>
<dbReference type="AlphaFoldDB" id="A0AAE0B9E5"/>
<comment type="caution">
    <text evidence="2">The sequence shown here is derived from an EMBL/GenBank/DDBJ whole genome shotgun (WGS) entry which is preliminary data.</text>
</comment>
<dbReference type="PANTHER" id="PTHR44240:SF22">
    <property type="entry name" value="CHAPERONE PROTEIN DNAJ 11, CHLOROPLASTIC-LIKE"/>
    <property type="match status" value="1"/>
</dbReference>
<dbReference type="EMBL" id="JANJYJ010000001">
    <property type="protein sequence ID" value="KAK3231809.1"/>
    <property type="molecule type" value="Genomic_DNA"/>
</dbReference>
<dbReference type="SMART" id="SM00271">
    <property type="entry name" value="DnaJ"/>
    <property type="match status" value="1"/>
</dbReference>
<dbReference type="SUPFAM" id="SSF46565">
    <property type="entry name" value="Chaperone J-domain"/>
    <property type="match status" value="1"/>
</dbReference>
<dbReference type="PRINTS" id="PR00625">
    <property type="entry name" value="JDOMAIN"/>
</dbReference>
<dbReference type="InterPro" id="IPR036869">
    <property type="entry name" value="J_dom_sf"/>
</dbReference>
<protein>
    <recommendedName>
        <fullName evidence="1">J domain-containing protein</fullName>
    </recommendedName>
</protein>
<sequence>MASTSLSSSSTHFIGSKVIIGSEFHSRPISVKFRPFSVSAAAATCESSTAERKRNSTYNTPRHISLPASLYEVLGIQMGATCQEIKAAYRRLARVLHPDVAAATRQNDDDNTAFEFMKVHEAYETLSDPEKREVYDLSLFRQRRPVSSPFAMSTSAAAASGFSGYTRRSWETDQCW</sequence>
<proteinExistence type="predicted"/>
<organism evidence="2 3">
    <name type="scientific">Dipteronia sinensis</name>
    <dbReference type="NCBI Taxonomy" id="43782"/>
    <lineage>
        <taxon>Eukaryota</taxon>
        <taxon>Viridiplantae</taxon>
        <taxon>Streptophyta</taxon>
        <taxon>Embryophyta</taxon>
        <taxon>Tracheophyta</taxon>
        <taxon>Spermatophyta</taxon>
        <taxon>Magnoliopsida</taxon>
        <taxon>eudicotyledons</taxon>
        <taxon>Gunneridae</taxon>
        <taxon>Pentapetalae</taxon>
        <taxon>rosids</taxon>
        <taxon>malvids</taxon>
        <taxon>Sapindales</taxon>
        <taxon>Sapindaceae</taxon>
        <taxon>Hippocastanoideae</taxon>
        <taxon>Acereae</taxon>
        <taxon>Dipteronia</taxon>
    </lineage>
</organism>
<evidence type="ECO:0000313" key="3">
    <source>
        <dbReference type="Proteomes" id="UP001281410"/>
    </source>
</evidence>
<dbReference type="Gene3D" id="1.10.287.110">
    <property type="entry name" value="DnaJ domain"/>
    <property type="match status" value="1"/>
</dbReference>
<dbReference type="InterPro" id="IPR018253">
    <property type="entry name" value="DnaJ_domain_CS"/>
</dbReference>
<keyword evidence="3" id="KW-1185">Reference proteome</keyword>
<dbReference type="InterPro" id="IPR001623">
    <property type="entry name" value="DnaJ_domain"/>
</dbReference>
<dbReference type="CDD" id="cd06257">
    <property type="entry name" value="DnaJ"/>
    <property type="match status" value="1"/>
</dbReference>
<dbReference type="Proteomes" id="UP001281410">
    <property type="component" value="Unassembled WGS sequence"/>
</dbReference>